<dbReference type="AlphaFoldDB" id="A0A3P6CGQ2"/>
<name>A0A3P6CGQ2_BRACM</name>
<gene>
    <name evidence="2" type="ORF">BRAA04T17535Z</name>
    <name evidence="1" type="ORF">BRAPAZ1V2_A04P20730.2</name>
</gene>
<dbReference type="Proteomes" id="UP000694005">
    <property type="component" value="Chromosome A04"/>
</dbReference>
<protein>
    <submittedName>
        <fullName evidence="1">Uncharacterized protein</fullName>
    </submittedName>
</protein>
<dbReference type="EMBL" id="LS974620">
    <property type="protein sequence ID" value="CAG7907172.1"/>
    <property type="molecule type" value="Genomic_DNA"/>
</dbReference>
<proteinExistence type="predicted"/>
<evidence type="ECO:0000313" key="1">
    <source>
        <dbReference type="EMBL" id="CAG7907172.1"/>
    </source>
</evidence>
<sequence length="112" mass="12393">MRQSARVSRWIIRKEETTEGEGEGEIVVVDCFDMPQGRIIYASCIGPGTNDYAYKFDLFPASGKRLSSRSKLERVGEVSNELPGGSVMFVPSSTCPDYMFFITIKRGALLGS</sequence>
<dbReference type="Gramene" id="A04p20730.2_BraZ1">
    <property type="protein sequence ID" value="A04p20730.2_BraZ1.CDS.1"/>
    <property type="gene ID" value="A04g20730.2_BraZ1"/>
</dbReference>
<organism evidence="2">
    <name type="scientific">Brassica campestris</name>
    <name type="common">Field mustard</name>
    <dbReference type="NCBI Taxonomy" id="3711"/>
    <lineage>
        <taxon>Eukaryota</taxon>
        <taxon>Viridiplantae</taxon>
        <taxon>Streptophyta</taxon>
        <taxon>Embryophyta</taxon>
        <taxon>Tracheophyta</taxon>
        <taxon>Spermatophyta</taxon>
        <taxon>Magnoliopsida</taxon>
        <taxon>eudicotyledons</taxon>
        <taxon>Gunneridae</taxon>
        <taxon>Pentapetalae</taxon>
        <taxon>rosids</taxon>
        <taxon>malvids</taxon>
        <taxon>Brassicales</taxon>
        <taxon>Brassicaceae</taxon>
        <taxon>Brassiceae</taxon>
        <taxon>Brassica</taxon>
    </lineage>
</organism>
<evidence type="ECO:0000313" key="2">
    <source>
        <dbReference type="EMBL" id="VDD13590.1"/>
    </source>
</evidence>
<accession>A0A3P6CGQ2</accession>
<reference evidence="2" key="1">
    <citation type="submission" date="2018-11" db="EMBL/GenBank/DDBJ databases">
        <authorList>
            <consortium name="Genoscope - CEA"/>
            <person name="William W."/>
        </authorList>
    </citation>
    <scope>NUCLEOTIDE SEQUENCE</scope>
</reference>
<dbReference type="EMBL" id="LR031576">
    <property type="protein sequence ID" value="VDD13590.1"/>
    <property type="molecule type" value="Genomic_DNA"/>
</dbReference>